<evidence type="ECO:0000259" key="10">
    <source>
        <dbReference type="PROSITE" id="PS51987"/>
    </source>
</evidence>
<dbReference type="InterPro" id="IPR008147">
    <property type="entry name" value="Gln_synt_N"/>
</dbReference>
<evidence type="ECO:0000313" key="12">
    <source>
        <dbReference type="Proteomes" id="UP000293671"/>
    </source>
</evidence>
<evidence type="ECO:0000256" key="1">
    <source>
        <dbReference type="ARBA" id="ARBA00001946"/>
    </source>
</evidence>
<dbReference type="PROSITE" id="PS51986">
    <property type="entry name" value="GS_BETA_GRASP"/>
    <property type="match status" value="1"/>
</dbReference>
<gene>
    <name evidence="11" type="ORF">EV670_3378</name>
</gene>
<dbReference type="Proteomes" id="UP000293671">
    <property type="component" value="Unassembled WGS sequence"/>
</dbReference>
<dbReference type="Gene3D" id="3.10.20.70">
    <property type="entry name" value="Glutamine synthetase, N-terminal domain"/>
    <property type="match status" value="1"/>
</dbReference>
<feature type="domain" description="GS beta-grasp" evidence="9">
    <location>
        <begin position="19"/>
        <end position="114"/>
    </location>
</feature>
<dbReference type="SMART" id="SM01230">
    <property type="entry name" value="Gln-synt_C"/>
    <property type="match status" value="1"/>
</dbReference>
<proteinExistence type="inferred from homology"/>
<evidence type="ECO:0000313" key="11">
    <source>
        <dbReference type="EMBL" id="RZT93822.1"/>
    </source>
</evidence>
<evidence type="ECO:0000256" key="6">
    <source>
        <dbReference type="ARBA" id="ARBA00022842"/>
    </source>
</evidence>
<dbReference type="Gene3D" id="3.30.590.10">
    <property type="entry name" value="Glutamine synthetase/guanido kinase, catalytic domain"/>
    <property type="match status" value="1"/>
</dbReference>
<dbReference type="GO" id="GO:0004356">
    <property type="term" value="F:glutamine synthetase activity"/>
    <property type="evidence" value="ECO:0007669"/>
    <property type="project" value="InterPro"/>
</dbReference>
<keyword evidence="6" id="KW-0460">Magnesium</keyword>
<evidence type="ECO:0000259" key="9">
    <source>
        <dbReference type="PROSITE" id="PS51986"/>
    </source>
</evidence>
<comment type="cofactor">
    <cofactor evidence="1">
        <name>Mg(2+)</name>
        <dbReference type="ChEBI" id="CHEBI:18420"/>
    </cofactor>
</comment>
<dbReference type="InterPro" id="IPR027303">
    <property type="entry name" value="Gln_synth_gly_rich_site"/>
</dbReference>
<keyword evidence="3" id="KW-0436">Ligase</keyword>
<organism evidence="11 12">
    <name type="scientific">Rivibacter subsaxonicus</name>
    <dbReference type="NCBI Taxonomy" id="457575"/>
    <lineage>
        <taxon>Bacteria</taxon>
        <taxon>Pseudomonadati</taxon>
        <taxon>Pseudomonadota</taxon>
        <taxon>Betaproteobacteria</taxon>
        <taxon>Burkholderiales</taxon>
        <taxon>Rivibacter</taxon>
    </lineage>
</organism>
<dbReference type="GO" id="GO:0006542">
    <property type="term" value="P:glutamine biosynthetic process"/>
    <property type="evidence" value="ECO:0007669"/>
    <property type="project" value="InterPro"/>
</dbReference>
<dbReference type="FunFam" id="3.30.590.10:FF:000005">
    <property type="entry name" value="Probable glutamine synthetase"/>
    <property type="match status" value="1"/>
</dbReference>
<dbReference type="Pfam" id="PF00120">
    <property type="entry name" value="Gln-synt_C"/>
    <property type="match status" value="1"/>
</dbReference>
<dbReference type="InterPro" id="IPR036651">
    <property type="entry name" value="Gln_synt_N_sf"/>
</dbReference>
<name>A0A4Q7VEX3_9BURK</name>
<evidence type="ECO:0000256" key="3">
    <source>
        <dbReference type="ARBA" id="ARBA00022598"/>
    </source>
</evidence>
<dbReference type="PROSITE" id="PS51987">
    <property type="entry name" value="GS_CATALYTIC"/>
    <property type="match status" value="1"/>
</dbReference>
<dbReference type="PANTHER" id="PTHR43785:SF3">
    <property type="entry name" value="GS CATALYTIC DOMAIN-CONTAINING PROTEIN"/>
    <property type="match status" value="1"/>
</dbReference>
<dbReference type="RefSeq" id="WP_130434309.1">
    <property type="nucleotide sequence ID" value="NZ_SHKP01000008.1"/>
</dbReference>
<evidence type="ECO:0000256" key="7">
    <source>
        <dbReference type="PROSITE-ProRule" id="PRU01330"/>
    </source>
</evidence>
<dbReference type="AlphaFoldDB" id="A0A4Q7VEX3"/>
<keyword evidence="5" id="KW-0067">ATP-binding</keyword>
<evidence type="ECO:0000256" key="5">
    <source>
        <dbReference type="ARBA" id="ARBA00022840"/>
    </source>
</evidence>
<keyword evidence="4" id="KW-0547">Nucleotide-binding</keyword>
<keyword evidence="12" id="KW-1185">Reference proteome</keyword>
<accession>A0A4Q7VEX3</accession>
<dbReference type="EMBL" id="SHKP01000008">
    <property type="protein sequence ID" value="RZT93822.1"/>
    <property type="molecule type" value="Genomic_DNA"/>
</dbReference>
<dbReference type="PROSITE" id="PS00181">
    <property type="entry name" value="GLNA_ATP"/>
    <property type="match status" value="1"/>
</dbReference>
<comment type="caution">
    <text evidence="11">The sequence shown here is derived from an EMBL/GenBank/DDBJ whole genome shotgun (WGS) entry which is preliminary data.</text>
</comment>
<evidence type="ECO:0000256" key="2">
    <source>
        <dbReference type="ARBA" id="ARBA00009897"/>
    </source>
</evidence>
<feature type="domain" description="GS catalytic" evidence="10">
    <location>
        <begin position="121"/>
        <end position="455"/>
    </location>
</feature>
<sequence>MVVRDNFTFSELENWLNENRVTEIECLVPDLTGVARGKILPRVKFTEDRGMRLPEATVAMGVTGEFPEEGPYYDVISPNDMDMHLQADPSTVRIVPWATDPTAQVLHDCYDRNGKLVPFAPRSVLRRICGLFDAEGWDPVVAPELEFYLVARNTDPNQPLQPPIGRSGRAETSRQAYSIDAVNEFDPLFEDVYEYCEKMGLNVDTLIHEIGAGQMEINFFHAAPLGLADEVFFFKRTLREAAMRHGMFATFMAKPIAGEPGSAMHVHQSVVSKLTGKNIFSNPDGTPSKEFFWYIGGLQKHIPSAMAIFAPYVNSYRRLARNTAAPINIQWGTDNRTVGIRSPVAGPEARRIENRVIGADANPYVALAATLACGYLGIKNRIEPSAECKGDAYLGEYQLPRSLGEALDLLRADKELASVLGEEFVTVYTEVKEIEYSEFMTVISPWEREHLLLHV</sequence>
<dbReference type="InterPro" id="IPR008146">
    <property type="entry name" value="Gln_synth_cat_dom"/>
</dbReference>
<dbReference type="SUPFAM" id="SSF54368">
    <property type="entry name" value="Glutamine synthetase, N-terminal domain"/>
    <property type="match status" value="1"/>
</dbReference>
<dbReference type="PANTHER" id="PTHR43785">
    <property type="entry name" value="GAMMA-GLUTAMYLPUTRESCINE SYNTHETASE"/>
    <property type="match status" value="1"/>
</dbReference>
<protein>
    <submittedName>
        <fullName evidence="11">L-glutamine synthetase</fullName>
    </submittedName>
</protein>
<evidence type="ECO:0000256" key="8">
    <source>
        <dbReference type="RuleBase" id="RU000384"/>
    </source>
</evidence>
<dbReference type="OrthoDB" id="9807095at2"/>
<reference evidence="11 12" key="1">
    <citation type="submission" date="2019-02" db="EMBL/GenBank/DDBJ databases">
        <title>Genomic Encyclopedia of Type Strains, Phase IV (KMG-IV): sequencing the most valuable type-strain genomes for metagenomic binning, comparative biology and taxonomic classification.</title>
        <authorList>
            <person name="Goeker M."/>
        </authorList>
    </citation>
    <scope>NUCLEOTIDE SEQUENCE [LARGE SCALE GENOMIC DNA]</scope>
    <source>
        <strain evidence="11 12">DSM 19570</strain>
    </source>
</reference>
<comment type="similarity">
    <text evidence="2 7 8">Belongs to the glutamine synthetase family.</text>
</comment>
<dbReference type="GO" id="GO:0005524">
    <property type="term" value="F:ATP binding"/>
    <property type="evidence" value="ECO:0007669"/>
    <property type="project" value="UniProtKB-KW"/>
</dbReference>
<evidence type="ECO:0000256" key="4">
    <source>
        <dbReference type="ARBA" id="ARBA00022741"/>
    </source>
</evidence>
<dbReference type="InterPro" id="IPR014746">
    <property type="entry name" value="Gln_synth/guanido_kin_cat_dom"/>
</dbReference>
<dbReference type="SUPFAM" id="SSF55931">
    <property type="entry name" value="Glutamine synthetase/guanido kinase"/>
    <property type="match status" value="1"/>
</dbReference>
<dbReference type="GO" id="GO:0006598">
    <property type="term" value="P:polyamine catabolic process"/>
    <property type="evidence" value="ECO:0007669"/>
    <property type="project" value="TreeGrafter"/>
</dbReference>